<feature type="region of interest" description="N-terminal hotdog fold" evidence="8">
    <location>
        <begin position="2350"/>
        <end position="2473"/>
    </location>
</feature>
<dbReference type="SUPFAM" id="SSF53901">
    <property type="entry name" value="Thiolase-like"/>
    <property type="match status" value="3"/>
</dbReference>
<dbReference type="PROSITE" id="PS00012">
    <property type="entry name" value="PHOSPHOPANTETHEINE"/>
    <property type="match status" value="2"/>
</dbReference>
<keyword evidence="14" id="KW-1185">Reference proteome</keyword>
<dbReference type="InterPro" id="IPR006162">
    <property type="entry name" value="Ppantetheine_attach_site"/>
</dbReference>
<dbReference type="SUPFAM" id="SSF51735">
    <property type="entry name" value="NAD(P)-binding Rossmann-fold domains"/>
    <property type="match status" value="6"/>
</dbReference>
<feature type="domain" description="Carrier" evidence="10">
    <location>
        <begin position="1360"/>
        <end position="1435"/>
    </location>
</feature>
<feature type="region of interest" description="N-terminal hotdog fold" evidence="8">
    <location>
        <begin position="610"/>
        <end position="733"/>
    </location>
</feature>
<keyword evidence="4" id="KW-0808">Transferase</keyword>
<feature type="region of interest" description="C-terminal hotdog fold" evidence="8">
    <location>
        <begin position="747"/>
        <end position="884"/>
    </location>
</feature>
<dbReference type="InterPro" id="IPR020807">
    <property type="entry name" value="PKS_DH"/>
</dbReference>
<feature type="domain" description="Ketosynthase family 3 (KS3)" evidence="11">
    <location>
        <begin position="1455"/>
        <end position="1879"/>
    </location>
</feature>
<dbReference type="InterPro" id="IPR001227">
    <property type="entry name" value="Ac_transferase_dom_sf"/>
</dbReference>
<proteinExistence type="predicted"/>
<keyword evidence="6" id="KW-0511">Multifunctional enzyme</keyword>
<comment type="caution">
    <text evidence="13">The sequence shown here is derived from an EMBL/GenBank/DDBJ whole genome shotgun (WGS) entry which is preliminary data.</text>
</comment>
<dbReference type="Proteomes" id="UP000498980">
    <property type="component" value="Unassembled WGS sequence"/>
</dbReference>
<dbReference type="InterPro" id="IPR050091">
    <property type="entry name" value="PKS_NRPS_Biosynth_Enz"/>
</dbReference>
<dbReference type="SMART" id="SM00826">
    <property type="entry name" value="PKS_DH"/>
    <property type="match status" value="3"/>
</dbReference>
<dbReference type="InterPro" id="IPR049551">
    <property type="entry name" value="PKS_DH_C"/>
</dbReference>
<dbReference type="SMART" id="SM00827">
    <property type="entry name" value="PKS_AT"/>
    <property type="match status" value="3"/>
</dbReference>
<organism evidence="13 14">
    <name type="scientific">Streptomyces fulvorobeus</name>
    <dbReference type="NCBI Taxonomy" id="284028"/>
    <lineage>
        <taxon>Bacteria</taxon>
        <taxon>Bacillati</taxon>
        <taxon>Actinomycetota</taxon>
        <taxon>Actinomycetes</taxon>
        <taxon>Kitasatosporales</taxon>
        <taxon>Streptomycetaceae</taxon>
        <taxon>Streptomyces</taxon>
    </lineage>
</organism>
<evidence type="ECO:0000256" key="6">
    <source>
        <dbReference type="ARBA" id="ARBA00023268"/>
    </source>
</evidence>
<dbReference type="InterPro" id="IPR009081">
    <property type="entry name" value="PP-bd_ACP"/>
</dbReference>
<dbReference type="Pfam" id="PF08659">
    <property type="entry name" value="KR"/>
    <property type="match status" value="3"/>
</dbReference>
<evidence type="ECO:0000256" key="8">
    <source>
        <dbReference type="PROSITE-ProRule" id="PRU01363"/>
    </source>
</evidence>
<dbReference type="CDD" id="cd08956">
    <property type="entry name" value="KR_3_FAS_SDR_x"/>
    <property type="match status" value="3"/>
</dbReference>
<feature type="domain" description="Ketosynthase family 3 (KS3)" evidence="11">
    <location>
        <begin position="1"/>
        <end position="140"/>
    </location>
</feature>
<dbReference type="PROSITE" id="PS50075">
    <property type="entry name" value="CARRIER"/>
    <property type="match status" value="3"/>
</dbReference>
<evidence type="ECO:0000259" key="12">
    <source>
        <dbReference type="PROSITE" id="PS52019"/>
    </source>
</evidence>
<dbReference type="GO" id="GO:0033068">
    <property type="term" value="P:macrolide biosynthetic process"/>
    <property type="evidence" value="ECO:0007669"/>
    <property type="project" value="UniProtKB-ARBA"/>
</dbReference>
<dbReference type="Pfam" id="PF02801">
    <property type="entry name" value="Ketoacyl-synt_C"/>
    <property type="match status" value="3"/>
</dbReference>
<keyword evidence="5" id="KW-0045">Antibiotic biosynthesis</keyword>
<keyword evidence="7" id="KW-0012">Acyltransferase</keyword>
<dbReference type="InterPro" id="IPR013968">
    <property type="entry name" value="PKS_KR"/>
</dbReference>
<dbReference type="SMART" id="SM01294">
    <property type="entry name" value="PKS_PP_betabranch"/>
    <property type="match status" value="3"/>
</dbReference>
<evidence type="ECO:0000256" key="4">
    <source>
        <dbReference type="ARBA" id="ARBA00022679"/>
    </source>
</evidence>
<feature type="domain" description="Carrier" evidence="10">
    <location>
        <begin position="3120"/>
        <end position="3195"/>
    </location>
</feature>
<dbReference type="InterPro" id="IPR016035">
    <property type="entry name" value="Acyl_Trfase/lysoPLipase"/>
</dbReference>
<feature type="active site" description="Proton donor; for dehydratase activity" evidence="8">
    <location>
        <position position="2548"/>
    </location>
</feature>
<dbReference type="InterPro" id="IPR036736">
    <property type="entry name" value="ACP-like_sf"/>
</dbReference>
<sequence>MIRQALASGGLSAGDVDVVEAHGTGTTLGDPIEAQALLATYGRDRDEGRPLLLGSVKSNIGHTQAAAGVAGVIKMIMAMRHGVLPQTLHVDAPSSHVDWSAGAVELLTESTPWPETGRVRRGAVSSFGISGTNAHVILEQPAHVIQGTVVKRPKAPVVELGAVPWVLSGKTPEALRGQAARLLASMEERPELRPVDVGYSLATGRSKFEHRAVVLAGESADAVAALTALASGAGDASVVSGAVVGGRSAVLFSGQGSQRLGMGRELYGRFPVFAEALDAALAVLGPLLERPLREVMWGEDVELLNETGFTQPALFAIEVALFRLVESWGVKPDFVAGHSIGEIAAAHVAGVFSLEDACKLVAARARLMQALPAGGAMVAVRAAEDEVLPLLVEGVSIAAVNGPSSMVISGDEQKVLEVAARLAEQGRKTTRLRVSHAFHSPLMDPMLEEFRTVAESLSYEAPRIAVVSHLTGAVASAEELCSAGYWVRHVREAVRFADGIRTLAEHDVTTFLELGPDGVLSAMAQESAPEDAALVPMLRKNRSEELSVVAALSQLHVCGVVVDWARFFEGTGASRVDVPTYAFEHQSFWPRSLRGGADDAAAVGLVSAGHPLLNGIVELAEGEGVLFTSRLAIQSHPWLADHAVRGRVLVPGTALLELAVRAGDEVGCDRVDELTLAAPLALPERGAVQVQVAIGTPDESGRRSVGIHSRPEGADSPWTQHASGVLAVGGRASVDGFDAAVWPPAGAVAVDVEGCYERFAELGFAYGPVFQGLRAAWRRDGEVFAEVSLPESAGSDAEAFGLHPALLDSVLHAGWFLDSSGEGGGVPFSWSGVSLLASGASAVRVRLVREVGGALSIVVADLSGALVASVESLAMRALSTEGLDDAAGLTRDALFRLDWVPVPASASSAGEPQSLAVAGEDVFGLADALRDMGAHSEQAANPGALTARDSVMPTVVLIPVAGERGADTADATRSLTHRVLEQIQERLSDERFAESRFVFVTRGAVEGHDLAAAAARGLVRSAQSENPGCFGLVDLDPAGPVTLPLIALSADEPQVIVRGGGVLVGRLVRRAPADQDVSPVWGGDGRVLITGGTGGLGAVVARHLVTEHGVRRLLLVSRRGLGAEGVEELVGELSELGAEVLVEACDVSDRSALSALLAQHTVSAVIHAAGVLDDGVVGSLTPERLDAVLRPKVDAAWNLHELTRGAGLSAFVVFSSVAAMFGSAGQGNYAAGNAFLDALMERRRAEGLPGVSLAWGPWEQSGGMTGTLAEADAERMARAGVPALSVALGVALFDAALAAGDAVVAPVRLDLAVLRALGDVPVLLRSLVRVRSRRAVAAVGGVAAGLVERLSALTVVERQEVLLDLVRGQVALVLGHADANAVNPERAFRELGFDSLTAVELRNRLNTVTGLRLSATLVFDYPTVETLVAHLLDELLGADATVALPIAASAQSVADDPIVVVGMSCRYPGGVTSPEDLWRLVTEGSDVISAFPTNRGWDVDGLFDPDPDHKGTSYTRSGGFLHDAGEFDPAFFGMSPREALATDSQQRLLLETSWEAIERAGIDPVSLRGSATGVFAGVMYNDYSAVLAGPEFEGFQGSGSSPSLASGRVSYTLGLEGPAVTVDTACSSSLVAMHWAMQALRSGECSLALAGGVTVMSTPAVFVDFARQRGLSADGRCKAFSESADGVGWSEGVGMVVLERQSDAVRNGHEILAVVRGSAVNQDGASNGLTAPNGPSQQRVIRQALASGGLSMDDVDVVEAHGTGTTLGDPIEAQALLATYGRDRDEGRPLLLGSVKSNIGHTQAAAGVAGVIKMIMAMRHGVLPQTLHVDAPSSHVDWSAGAVELLTESTPWPETGRRRRAGVSSFGISGTNAHVILEQPAHVIQGTVLDGTETSAAESGAAPWILSGKTPEALRGQAARLLASLEERPELRPVDVGYSLATGRSKFDHRAVVLPGASADAVRALAALASGAPHLSVVSGAVVGGRSAVLFSGQGSQRLGMGRELYGRFPVFAEALDAALAVLGPLLERPLREVMWGEDVELLNETGFTQPALFAIEVALFRLVESWGVKPDFVAGHSIGEIAAAHVAGVFSLKDAARLVAARAQLMQALPAGGAMVAVRAAEDEVLALLAEREGQVSIAAVNGPSSVVISGHEDVVLEVAARLEEDGRKATWLRVSHAFHSPLMDPMLEEFRTVAESLSYAEPVIPVVSNLTGVVASAEELCSAGYWVRHVREAVRFADGIRTLTEQGVTTFLELGPDGVLSAMAQESVPEGAVTVPALRKGRDEELTALTALAQLHVRGVPTEWTALFTGARRVAVPTYAFQRQWFWPAGPLGGTGDVRAAGLESAGHPLLGATVELAGTEGALVTGRLSVQAQPWLADHVVMGRVLLPGTALLELAIRAGDEVGCDRVEELTLAAPLVLPDHGAVQVQVAVGAPDESGRRSVEIHSRLEGADSPWTQHASGVLAVGDQASADDFDTAVWPPAGAEALDVGGCYERFAELGFAYGPVFQGLRAAWRRGGEVFAEVGLPESAQGDAAAFGLHPALLDSALHASMLVGEASGEGGGGLPFSWEGVSLVASGASALRVRIAPVTGRDAVSISVADLSGAPVASVDSLLVRAVTKEELNGSADGAADSLFGLQWMPVTAVSEAHAPGSVVVLGPDAFGLAEVLAKCGTNAQTYADPAALTAGEPPVPATVLVSIASTGESDVVESVHTLTAEVLALVQGWLAEERFAGSRLVFVTRGAVAVDGGTVADLAAASVWGLVRTAQTENPGSFGLLDLATGAPSPSALRKALGSDEPQLIISDDIVRAGRLTRVSLPSDESQDGNEASVVGFGEGTVLVTGGTGGLGAVLARHLVVERGVRHLLLVSRRGAEAVGAAELVAELSARGASVSVVACDVADRVAVAELLAGVSVECPLSAVVHAAGVLDDGVVGSLTRERLDGVLRPKVDAAWHLHELTREAGLSAFVVFSSVAGVFGGAGQGNYAAANAFLDGLVARRRAEGLAGVSLAWGPWDQAGGMTGGVSEADMQRLARSGMPPLSVEQGLTLFDTALASGETAVVPVRLDLATLRSQGEAPSLLRALVRTRLHSRRSAVAGSVTAQGLLARLAGLTAAARREALLDLVRDQVALVLGHTGVAAVSPTSQFRELGFDSLMAVELRNQLSAVTGLRLTATLIFDYPTATALADHLRDELFGTDTQAAVPVGVLPPVADDPIVVVGMSCRYPGEVASPEDLWRLVTEGTDAVSGFPTNRGWDVDGLYNPDPAHAGTSYTRSGGFLQNAGDFDPAFFGMSPREAMATDSQQRLLLEASWEAIERAGIDPASLRESRTGVYAGVMYNDYGTTLNGKQFEGHQGQGSAGSVASGRVSYTLGLEGPAVTVDTACSSSLVAMHLAAQALRSGECTLALAGGVTVMSTPGTFVEFSRQRGLSPDGRCKAFSESADGVGWSEGVGMVVLERQSDAVRNGHEILAVVRGSAVNQDGASNGLTAPNGPSQQRVIRQALASGGLSAGDVDVVEAHGTGTSLGDPIEAQALLATYGRDRDEDRPLLLGSVKSNIGHTQAAAGVAGVIKMVMAMRHGVLPQTLHVSEPSSHVDWSAGAVELLTESAPWPEAGRARRAGVSSFGISGTNAHIILEQPEQVAEIVHDPAASTSASPGVVPWVLSGRTPEALAAQAARLLSVVDAETAPRPVDVGYSLVTSRSVFEHRAVVLAGDSADAVRALAALASSAPHLSVVSGAVVGGRSAVLFSGQGSQRLGMGRELYGRFPVFAEALDSVLVLLDGELGRSLREVMWGEDAELLNETGFTQPALFAIEVALFRLVESWGVKPDFVAGHSIGEIAAAHVAGVFSLKDAARLVVARARLMQALPAGGAMVAVQAVEDEVLALLAEREGQVSIAAVNGPSSVVISGDEQKVLEVAAQLAELGRKTTRLRVSHAFHSPLMDPMLEEFRTVAEGLSFAEPVIPVVSNLTGVVASAEELCSAGYWVRHVREAVRFTDGIRNLAEQGVTTFLELGPDGVLSAMAQESAPEDAALIPMLRKDRDEELTALTALARLHVRGTVPDWTAVFAGTGARRVELPTYAFQHQWFWPAGSQASAAGDVRGAGLGSAEHPLLGAAVELAAGQGVLFTGRLSVQSHPWLADHVVMGRVLLPGTALLELAIRAGDEVGCDRVEELTLAAPLTLPERGAVQLQVAVGTPDESGRRSVGVYSRPEGAADAPWTQHATGELTGRSEETESGFDATVWPPAGAEALDVEGCYERFAELGFAYGPVFQGLRAAWRRDGEVFAEVSLPESAQGDAAAFGLHPALLDSALHASMLVGEASSEGGGGLPFSWEGVSLHATGASTLRVRLAPLGKDAVSVAAADTSGVPVASVASLLVRRVSSEQLNGPAGVGRDCLFGVEWMPVTAVTALDVQQPVAVLGPDPFGLADVLAESGASVETYADPVALAAGESPVPSTVLVGVADTSGSDIPGSAHALAAEVLALVQGWLAEERFAGSRLVFVTRGAVAVDGGTVADLAAATVWGLVRAAHSENPGCFGLLDLDPAAGADVSAPALRALGSDEPQVVLRGGEVRAARLDRVPLPEPVVPADGETGETDEAPVVGFGEGTVLVTGGTGGLGAVLARHLVVERGVRHLLLVSRRGAEAVGAAELVAELSARGASVSVVACDVADRVAVAELLAGVSVECPLSAVVHAAGVLDDGVVGSLTRERLDGVLRPKVDAAWHLHELTREAGLSAFVVFSSVAGVFGGAGQGNYAAANAFLDGLVARRRAEGLAGVSLAWGPWDQAGGMTGGVSEADMQRLARSGMPPLSVEQGLTLFDTALAGERALVLPVRLDLAALRTQGEIPALLRGLIRTPSRRAVTAAPQSAESLGQRLNAMPEEERRDVLLTLVRDQAAAVLGHAGGSAVGASRQFQELGFDSLTAVEFRNRLNAATGLRLPATLLFDYPTPVAVVDHLWSRLVTEEAGGAGSVLAVLDRLEKAITEMTVDAQEFKHVAGRIEVLRTKWAELRRESANDTGELDLEAASDDDVFALLDDELGLS</sequence>
<dbReference type="PROSITE" id="PS52004">
    <property type="entry name" value="KS3_2"/>
    <property type="match status" value="3"/>
</dbReference>
<dbReference type="InterPro" id="IPR055123">
    <property type="entry name" value="SpnB-like_Rossmann"/>
</dbReference>
<evidence type="ECO:0000313" key="13">
    <source>
        <dbReference type="EMBL" id="GFN01286.1"/>
    </source>
</evidence>
<dbReference type="InterPro" id="IPR057326">
    <property type="entry name" value="KR_dom"/>
</dbReference>
<dbReference type="InterPro" id="IPR049552">
    <property type="entry name" value="PKS_DH_N"/>
</dbReference>
<protein>
    <recommendedName>
        <fullName evidence="15">Polyketide synthase</fullName>
    </recommendedName>
</protein>
<keyword evidence="3" id="KW-0597">Phosphoprotein</keyword>
<dbReference type="SMART" id="SM00822">
    <property type="entry name" value="PKS_KR"/>
    <property type="match status" value="3"/>
</dbReference>
<dbReference type="Pfam" id="PF14765">
    <property type="entry name" value="PS-DH"/>
    <property type="match status" value="3"/>
</dbReference>
<dbReference type="FunFam" id="3.40.366.10:FF:000002">
    <property type="entry name" value="Probable polyketide synthase 2"/>
    <property type="match status" value="3"/>
</dbReference>
<evidence type="ECO:0000256" key="1">
    <source>
        <dbReference type="ARBA" id="ARBA00004792"/>
    </source>
</evidence>
<dbReference type="Gene3D" id="3.40.50.720">
    <property type="entry name" value="NAD(P)-binding Rossmann-like Domain"/>
    <property type="match status" value="3"/>
</dbReference>
<feature type="active site" description="Proton acceptor; for dehydratase activity" evidence="8">
    <location>
        <position position="4143"/>
    </location>
</feature>
<dbReference type="InterPro" id="IPR020841">
    <property type="entry name" value="PKS_Beta-ketoAc_synthase_dom"/>
</dbReference>
<dbReference type="Pfam" id="PF16197">
    <property type="entry name" value="KAsynt_C_assoc"/>
    <property type="match status" value="3"/>
</dbReference>
<feature type="region of interest" description="C-terminal hotdog fold" evidence="8">
    <location>
        <begin position="2487"/>
        <end position="2627"/>
    </location>
</feature>
<feature type="region of interest" description="Disordered" evidence="9">
    <location>
        <begin position="4202"/>
        <end position="4239"/>
    </location>
</feature>
<dbReference type="GO" id="GO:0004312">
    <property type="term" value="F:fatty acid synthase activity"/>
    <property type="evidence" value="ECO:0007669"/>
    <property type="project" value="TreeGrafter"/>
</dbReference>
<dbReference type="InterPro" id="IPR032821">
    <property type="entry name" value="PKS_assoc"/>
</dbReference>
<comment type="pathway">
    <text evidence="1">Antibiotic biosynthesis.</text>
</comment>
<evidence type="ECO:0000259" key="11">
    <source>
        <dbReference type="PROSITE" id="PS52004"/>
    </source>
</evidence>
<dbReference type="InterPro" id="IPR016039">
    <property type="entry name" value="Thiolase-like"/>
</dbReference>
<keyword evidence="2" id="KW-0596">Phosphopantetheine</keyword>
<feature type="domain" description="PKS/mFAS DH" evidence="12">
    <location>
        <begin position="2350"/>
        <end position="2627"/>
    </location>
</feature>
<dbReference type="Gene3D" id="3.10.129.110">
    <property type="entry name" value="Polyketide synthase dehydratase"/>
    <property type="match status" value="3"/>
</dbReference>
<dbReference type="GO" id="GO:0006633">
    <property type="term" value="P:fatty acid biosynthetic process"/>
    <property type="evidence" value="ECO:0007669"/>
    <property type="project" value="InterPro"/>
</dbReference>
<dbReference type="CDD" id="cd00833">
    <property type="entry name" value="PKS"/>
    <property type="match status" value="3"/>
</dbReference>
<dbReference type="InterPro" id="IPR042104">
    <property type="entry name" value="PKS_dehydratase_sf"/>
</dbReference>
<dbReference type="InterPro" id="IPR014031">
    <property type="entry name" value="Ketoacyl_synth_C"/>
</dbReference>
<evidence type="ECO:0000256" key="3">
    <source>
        <dbReference type="ARBA" id="ARBA00022553"/>
    </source>
</evidence>
<evidence type="ECO:0000259" key="10">
    <source>
        <dbReference type="PROSITE" id="PS50075"/>
    </source>
</evidence>
<gene>
    <name evidence="13" type="ORF">Sfulv_60960</name>
</gene>
<dbReference type="PROSITE" id="PS00606">
    <property type="entry name" value="KS3_1"/>
    <property type="match status" value="2"/>
</dbReference>
<accession>A0A7J0CFM6</accession>
<dbReference type="GO" id="GO:0031177">
    <property type="term" value="F:phosphopantetheine binding"/>
    <property type="evidence" value="ECO:0007669"/>
    <property type="project" value="InterPro"/>
</dbReference>
<name>A0A7J0CFM6_9ACTN</name>
<dbReference type="InterPro" id="IPR036291">
    <property type="entry name" value="NAD(P)-bd_dom_sf"/>
</dbReference>
<reference evidence="13 14" key="1">
    <citation type="submission" date="2020-05" db="EMBL/GenBank/DDBJ databases">
        <title>Whole genome shotgun sequence of Streptomyces fulvorobeus NBRC 15897.</title>
        <authorList>
            <person name="Komaki H."/>
            <person name="Tamura T."/>
        </authorList>
    </citation>
    <scope>NUCLEOTIDE SEQUENCE [LARGE SCALE GENOMIC DNA]</scope>
    <source>
        <strain evidence="13 14">NBRC 15897</strain>
    </source>
</reference>
<feature type="active site" description="Proton acceptor; for dehydratase activity" evidence="8">
    <location>
        <position position="2382"/>
    </location>
</feature>
<dbReference type="InterPro" id="IPR016036">
    <property type="entry name" value="Malonyl_transacylase_ACP-bd"/>
</dbReference>
<dbReference type="InterPro" id="IPR014043">
    <property type="entry name" value="Acyl_transferase_dom"/>
</dbReference>
<dbReference type="Pfam" id="PF22953">
    <property type="entry name" value="SpnB_Rossmann"/>
    <property type="match status" value="3"/>
</dbReference>
<dbReference type="SMART" id="SM00823">
    <property type="entry name" value="PKS_PP"/>
    <property type="match status" value="3"/>
</dbReference>
<evidence type="ECO:0000256" key="7">
    <source>
        <dbReference type="ARBA" id="ARBA00023315"/>
    </source>
</evidence>
<dbReference type="InterPro" id="IPR020806">
    <property type="entry name" value="PKS_PP-bd"/>
</dbReference>
<dbReference type="Pfam" id="PF00698">
    <property type="entry name" value="Acyl_transf_1"/>
    <property type="match status" value="3"/>
</dbReference>
<dbReference type="SMART" id="SM00825">
    <property type="entry name" value="PKS_KS"/>
    <property type="match status" value="2"/>
</dbReference>
<feature type="active site" description="Proton donor; for dehydratase activity" evidence="8">
    <location>
        <position position="4310"/>
    </location>
</feature>
<feature type="domain" description="Carrier" evidence="10">
    <location>
        <begin position="4887"/>
        <end position="4962"/>
    </location>
</feature>
<feature type="domain" description="PKS/mFAS DH" evidence="12">
    <location>
        <begin position="4111"/>
        <end position="4388"/>
    </location>
</feature>
<dbReference type="Gene3D" id="3.30.70.3290">
    <property type="match status" value="3"/>
</dbReference>
<dbReference type="EMBL" id="BLWC01000001">
    <property type="protein sequence ID" value="GFN01286.1"/>
    <property type="molecule type" value="Genomic_DNA"/>
</dbReference>
<evidence type="ECO:0000256" key="2">
    <source>
        <dbReference type="ARBA" id="ARBA00022450"/>
    </source>
</evidence>
<evidence type="ECO:0000313" key="14">
    <source>
        <dbReference type="Proteomes" id="UP000498980"/>
    </source>
</evidence>
<dbReference type="Gene3D" id="3.40.47.10">
    <property type="match status" value="3"/>
</dbReference>
<dbReference type="PANTHER" id="PTHR43775:SF51">
    <property type="entry name" value="INACTIVE PHENOLPHTHIOCEROL SYNTHESIS POLYKETIDE SYNTHASE TYPE I PKS1-RELATED"/>
    <property type="match status" value="1"/>
</dbReference>
<dbReference type="InterPro" id="IPR014030">
    <property type="entry name" value="Ketoacyl_synth_N"/>
</dbReference>
<dbReference type="Gene3D" id="1.10.1200.10">
    <property type="entry name" value="ACP-like"/>
    <property type="match status" value="3"/>
</dbReference>
<dbReference type="PROSITE" id="PS52019">
    <property type="entry name" value="PKS_MFAS_DH"/>
    <property type="match status" value="3"/>
</dbReference>
<dbReference type="Pfam" id="PF21089">
    <property type="entry name" value="PKS_DH_N"/>
    <property type="match status" value="3"/>
</dbReference>
<feature type="region of interest" description="C-terminal hotdog fold" evidence="8">
    <location>
        <begin position="4249"/>
        <end position="4388"/>
    </location>
</feature>
<dbReference type="SUPFAM" id="SSF47336">
    <property type="entry name" value="ACP-like"/>
    <property type="match status" value="3"/>
</dbReference>
<dbReference type="Gene3D" id="3.40.366.10">
    <property type="entry name" value="Malonyl-Coenzyme A Acyl Carrier Protein, domain 2"/>
    <property type="match status" value="3"/>
</dbReference>
<dbReference type="SUPFAM" id="SSF55048">
    <property type="entry name" value="Probable ACP-binding domain of malonyl-CoA ACP transacylase"/>
    <property type="match status" value="3"/>
</dbReference>
<evidence type="ECO:0000256" key="9">
    <source>
        <dbReference type="SAM" id="MobiDB-lite"/>
    </source>
</evidence>
<dbReference type="PANTHER" id="PTHR43775">
    <property type="entry name" value="FATTY ACID SYNTHASE"/>
    <property type="match status" value="1"/>
</dbReference>
<feature type="domain" description="PKS/mFAS DH" evidence="12">
    <location>
        <begin position="610"/>
        <end position="884"/>
    </location>
</feature>
<dbReference type="FunFam" id="1.10.1200.10:FF:000007">
    <property type="entry name" value="Probable polyketide synthase pks17"/>
    <property type="match status" value="3"/>
</dbReference>
<feature type="region of interest" description="N-terminal hotdog fold" evidence="8">
    <location>
        <begin position="4111"/>
        <end position="4235"/>
    </location>
</feature>
<feature type="region of interest" description="Disordered" evidence="9">
    <location>
        <begin position="699"/>
        <end position="719"/>
    </location>
</feature>
<feature type="domain" description="Ketosynthase family 3 (KS3)" evidence="11">
    <location>
        <begin position="3214"/>
        <end position="3638"/>
    </location>
</feature>
<dbReference type="Pfam" id="PF00109">
    <property type="entry name" value="ketoacyl-synt"/>
    <property type="match status" value="2"/>
</dbReference>
<feature type="active site" description="Proton donor; for dehydratase activity" evidence="8">
    <location>
        <position position="808"/>
    </location>
</feature>
<evidence type="ECO:0000256" key="5">
    <source>
        <dbReference type="ARBA" id="ARBA00023194"/>
    </source>
</evidence>
<dbReference type="InterPro" id="IPR018201">
    <property type="entry name" value="Ketoacyl_synth_AS"/>
</dbReference>
<dbReference type="GO" id="GO:0004315">
    <property type="term" value="F:3-oxoacyl-[acyl-carrier-protein] synthase activity"/>
    <property type="evidence" value="ECO:0007669"/>
    <property type="project" value="InterPro"/>
</dbReference>
<dbReference type="FunFam" id="3.40.47.10:FF:000019">
    <property type="entry name" value="Polyketide synthase type I"/>
    <property type="match status" value="2"/>
</dbReference>
<feature type="active site" description="Proton acceptor; for dehydratase activity" evidence="8">
    <location>
        <position position="642"/>
    </location>
</feature>
<dbReference type="InterPro" id="IPR049900">
    <property type="entry name" value="PKS_mFAS_DH"/>
</dbReference>
<dbReference type="SUPFAM" id="SSF52151">
    <property type="entry name" value="FabD/lysophospholipase-like"/>
    <property type="match status" value="3"/>
</dbReference>
<dbReference type="Pfam" id="PF00550">
    <property type="entry name" value="PP-binding"/>
    <property type="match status" value="3"/>
</dbReference>
<evidence type="ECO:0008006" key="15">
    <source>
        <dbReference type="Google" id="ProtNLM"/>
    </source>
</evidence>